<protein>
    <recommendedName>
        <fullName evidence="3">DUF2262 domain-containing protein</fullName>
    </recommendedName>
</protein>
<sequence>MTIEGFGNIEFNKRDKEWFGLIDNICPGNKVELSISVENIDQDLNKKIELVKKFAADYEAIAANFYDFAYKKYKNTEFEVTRNEIEKMYFLAAINLKDDNETWWLTLAPSFNVTSIYNHFLRFTTQNRKIIWANFDLTTDS</sequence>
<proteinExistence type="predicted"/>
<accession>A0A7W5ZGV4</accession>
<dbReference type="AlphaFoldDB" id="A0A7W5ZGV4"/>
<keyword evidence="2" id="KW-1185">Reference proteome</keyword>
<evidence type="ECO:0000313" key="1">
    <source>
        <dbReference type="EMBL" id="MBB3837097.1"/>
    </source>
</evidence>
<reference evidence="1 2" key="1">
    <citation type="submission" date="2020-08" db="EMBL/GenBank/DDBJ databases">
        <title>Genomic Encyclopedia of Type Strains, Phase IV (KMG-IV): sequencing the most valuable type-strain genomes for metagenomic binning, comparative biology and taxonomic classification.</title>
        <authorList>
            <person name="Goeker M."/>
        </authorList>
    </citation>
    <scope>NUCLEOTIDE SEQUENCE [LARGE SCALE GENOMIC DNA]</scope>
    <source>
        <strain evidence="1 2">DSM 17976</strain>
    </source>
</reference>
<gene>
    <name evidence="1" type="ORF">FHS57_001091</name>
</gene>
<organism evidence="1 2">
    <name type="scientific">Runella defluvii</name>
    <dbReference type="NCBI Taxonomy" id="370973"/>
    <lineage>
        <taxon>Bacteria</taxon>
        <taxon>Pseudomonadati</taxon>
        <taxon>Bacteroidota</taxon>
        <taxon>Cytophagia</taxon>
        <taxon>Cytophagales</taxon>
        <taxon>Spirosomataceae</taxon>
        <taxon>Runella</taxon>
    </lineage>
</organism>
<evidence type="ECO:0000313" key="2">
    <source>
        <dbReference type="Proteomes" id="UP000541352"/>
    </source>
</evidence>
<dbReference type="RefSeq" id="WP_183971863.1">
    <property type="nucleotide sequence ID" value="NZ_JACIBY010000002.1"/>
</dbReference>
<name>A0A7W5ZGV4_9BACT</name>
<evidence type="ECO:0008006" key="3">
    <source>
        <dbReference type="Google" id="ProtNLM"/>
    </source>
</evidence>
<comment type="caution">
    <text evidence="1">The sequence shown here is derived from an EMBL/GenBank/DDBJ whole genome shotgun (WGS) entry which is preliminary data.</text>
</comment>
<dbReference type="EMBL" id="JACIBY010000002">
    <property type="protein sequence ID" value="MBB3837097.1"/>
    <property type="molecule type" value="Genomic_DNA"/>
</dbReference>
<dbReference type="Proteomes" id="UP000541352">
    <property type="component" value="Unassembled WGS sequence"/>
</dbReference>